<comment type="caution">
    <text evidence="6">The sequence shown here is derived from an EMBL/GenBank/DDBJ whole genome shotgun (WGS) entry which is preliminary data.</text>
</comment>
<sequence length="158" mass="17444">MSRAQVLKEARTWLGTPYCHQASRRGAGCDCLGLVRGVWRALYGAEPESVPAYTPDWAEVAGEETLRDAAMRHLVEIDRAAARPGDVLLFRPDLAGPAKHCAILSARDRIIHAYWGRAVAETALSPWWQRRCVAAFAFPECEADQPARSLAERVFGPS</sequence>
<dbReference type="Proteomes" id="UP001143486">
    <property type="component" value="Unassembled WGS sequence"/>
</dbReference>
<protein>
    <recommendedName>
        <fullName evidence="5">NlpC/P60 domain-containing protein</fullName>
    </recommendedName>
</protein>
<dbReference type="InterPro" id="IPR038765">
    <property type="entry name" value="Papain-like_cys_pep_sf"/>
</dbReference>
<keyword evidence="7" id="KW-1185">Reference proteome</keyword>
<evidence type="ECO:0000313" key="6">
    <source>
        <dbReference type="EMBL" id="GLK50710.1"/>
    </source>
</evidence>
<feature type="domain" description="NlpC/P60" evidence="5">
    <location>
        <begin position="1"/>
        <end position="139"/>
    </location>
</feature>
<dbReference type="InterPro" id="IPR000064">
    <property type="entry name" value="NLP_P60_dom"/>
</dbReference>
<gene>
    <name evidence="6" type="ORF">GCM10017621_02180</name>
</gene>
<evidence type="ECO:0000256" key="2">
    <source>
        <dbReference type="ARBA" id="ARBA00022670"/>
    </source>
</evidence>
<dbReference type="AlphaFoldDB" id="A0A9W6MLN0"/>
<evidence type="ECO:0000259" key="5">
    <source>
        <dbReference type="PROSITE" id="PS51935"/>
    </source>
</evidence>
<proteinExistence type="inferred from homology"/>
<accession>A0A9W6MLN0</accession>
<evidence type="ECO:0000256" key="1">
    <source>
        <dbReference type="ARBA" id="ARBA00007074"/>
    </source>
</evidence>
<keyword evidence="4" id="KW-0788">Thiol protease</keyword>
<keyword evidence="2" id="KW-0645">Protease</keyword>
<dbReference type="SUPFAM" id="SSF54001">
    <property type="entry name" value="Cysteine proteinases"/>
    <property type="match status" value="1"/>
</dbReference>
<dbReference type="PROSITE" id="PS51935">
    <property type="entry name" value="NLPC_P60"/>
    <property type="match status" value="1"/>
</dbReference>
<evidence type="ECO:0000256" key="3">
    <source>
        <dbReference type="ARBA" id="ARBA00022801"/>
    </source>
</evidence>
<dbReference type="RefSeq" id="WP_271185109.1">
    <property type="nucleotide sequence ID" value="NZ_BSFE01000001.1"/>
</dbReference>
<dbReference type="Pfam" id="PF00877">
    <property type="entry name" value="NLPC_P60"/>
    <property type="match status" value="1"/>
</dbReference>
<keyword evidence="3" id="KW-0378">Hydrolase</keyword>
<organism evidence="6 7">
    <name type="scientific">Maricaulis virginensis</name>
    <dbReference type="NCBI Taxonomy" id="144022"/>
    <lineage>
        <taxon>Bacteria</taxon>
        <taxon>Pseudomonadati</taxon>
        <taxon>Pseudomonadota</taxon>
        <taxon>Alphaproteobacteria</taxon>
        <taxon>Maricaulales</taxon>
        <taxon>Maricaulaceae</taxon>
        <taxon>Maricaulis</taxon>
    </lineage>
</organism>
<evidence type="ECO:0000313" key="7">
    <source>
        <dbReference type="Proteomes" id="UP001143486"/>
    </source>
</evidence>
<evidence type="ECO:0000256" key="4">
    <source>
        <dbReference type="ARBA" id="ARBA00022807"/>
    </source>
</evidence>
<dbReference type="Gene3D" id="3.90.1720.10">
    <property type="entry name" value="endopeptidase domain like (from Nostoc punctiforme)"/>
    <property type="match status" value="1"/>
</dbReference>
<dbReference type="NCBIfam" id="TIGR02219">
    <property type="entry name" value="phage_NlpC_fam"/>
    <property type="match status" value="1"/>
</dbReference>
<dbReference type="EMBL" id="BSFE01000001">
    <property type="protein sequence ID" value="GLK50710.1"/>
    <property type="molecule type" value="Genomic_DNA"/>
</dbReference>
<dbReference type="GO" id="GO:0008234">
    <property type="term" value="F:cysteine-type peptidase activity"/>
    <property type="evidence" value="ECO:0007669"/>
    <property type="project" value="UniProtKB-KW"/>
</dbReference>
<dbReference type="GO" id="GO:0006508">
    <property type="term" value="P:proteolysis"/>
    <property type="evidence" value="ECO:0007669"/>
    <property type="project" value="UniProtKB-KW"/>
</dbReference>
<name>A0A9W6MLN0_9PROT</name>
<comment type="similarity">
    <text evidence="1">Belongs to the peptidase C40 family.</text>
</comment>
<dbReference type="InterPro" id="IPR011929">
    <property type="entry name" value="Phage_pept_NlpC/P60"/>
</dbReference>
<reference evidence="6" key="2">
    <citation type="submission" date="2023-01" db="EMBL/GenBank/DDBJ databases">
        <authorList>
            <person name="Sun Q."/>
            <person name="Evtushenko L."/>
        </authorList>
    </citation>
    <scope>NUCLEOTIDE SEQUENCE</scope>
    <source>
        <strain evidence="6">VKM B-1513</strain>
    </source>
</reference>
<reference evidence="6" key="1">
    <citation type="journal article" date="2014" name="Int. J. Syst. Evol. Microbiol.">
        <title>Complete genome sequence of Corynebacterium casei LMG S-19264T (=DSM 44701T), isolated from a smear-ripened cheese.</title>
        <authorList>
            <consortium name="US DOE Joint Genome Institute (JGI-PGF)"/>
            <person name="Walter F."/>
            <person name="Albersmeier A."/>
            <person name="Kalinowski J."/>
            <person name="Ruckert C."/>
        </authorList>
    </citation>
    <scope>NUCLEOTIDE SEQUENCE</scope>
    <source>
        <strain evidence="6">VKM B-1513</strain>
    </source>
</reference>